<dbReference type="Proteomes" id="UP000019114">
    <property type="component" value="Unassembled WGS sequence"/>
</dbReference>
<keyword evidence="2" id="KW-0812">Transmembrane</keyword>
<proteinExistence type="predicted"/>
<reference evidence="3 4" key="1">
    <citation type="submission" date="2013-02" db="EMBL/GenBank/DDBJ databases">
        <title>The Genome Annotation of Plasmodium falciparum NF135/5.C10.</title>
        <authorList>
            <consortium name="The Broad Institute Genome Sequencing Platform"/>
            <consortium name="The Broad Institute Genome Sequencing Center for Infectious Disease"/>
            <person name="Neafsey D."/>
            <person name="Hoffman S."/>
            <person name="Volkman S."/>
            <person name="Rosenthal P."/>
            <person name="Walker B."/>
            <person name="Young S.K."/>
            <person name="Zeng Q."/>
            <person name="Gargeya S."/>
            <person name="Fitzgerald M."/>
            <person name="Haas B."/>
            <person name="Abouelleil A."/>
            <person name="Allen A.W."/>
            <person name="Alvarado L."/>
            <person name="Arachchi H.M."/>
            <person name="Berlin A.M."/>
            <person name="Chapman S.B."/>
            <person name="Gainer-Dewar J."/>
            <person name="Goldberg J."/>
            <person name="Griggs A."/>
            <person name="Gujja S."/>
            <person name="Hansen M."/>
            <person name="Howarth C."/>
            <person name="Imamovic A."/>
            <person name="Ireland A."/>
            <person name="Larimer J."/>
            <person name="McCowan C."/>
            <person name="Murphy C."/>
            <person name="Pearson M."/>
            <person name="Poon T.W."/>
            <person name="Priest M."/>
            <person name="Roberts A."/>
            <person name="Saif S."/>
            <person name="Shea T."/>
            <person name="Sisk P."/>
            <person name="Sykes S."/>
            <person name="Wortman J."/>
            <person name="Nusbaum C."/>
            <person name="Birren B."/>
        </authorList>
    </citation>
    <scope>NUCLEOTIDE SEQUENCE [LARGE SCALE GENOMIC DNA]</scope>
    <source>
        <strain evidence="3 4">NF135/5.C10</strain>
    </source>
</reference>
<keyword evidence="2" id="KW-1133">Transmembrane helix</keyword>
<reference evidence="3 4" key="2">
    <citation type="submission" date="2013-02" db="EMBL/GenBank/DDBJ databases">
        <title>The Genome Sequence of Plasmodium falciparum NF135/5.C10.</title>
        <authorList>
            <consortium name="The Broad Institute Genome Sequencing Platform"/>
            <consortium name="The Broad Institute Genome Sequencing Center for Infectious Disease"/>
            <person name="Neafsey D."/>
            <person name="Cheeseman I."/>
            <person name="Volkman S."/>
            <person name="Adams J."/>
            <person name="Walker B."/>
            <person name="Young S.K."/>
            <person name="Zeng Q."/>
            <person name="Gargeya S."/>
            <person name="Fitzgerald M."/>
            <person name="Haas B."/>
            <person name="Abouelleil A."/>
            <person name="Alvarado L."/>
            <person name="Arachchi H.M."/>
            <person name="Berlin A.M."/>
            <person name="Chapman S.B."/>
            <person name="Dewar J."/>
            <person name="Goldberg J."/>
            <person name="Griggs A."/>
            <person name="Gujja S."/>
            <person name="Hansen M."/>
            <person name="Howarth C."/>
            <person name="Imamovic A."/>
            <person name="Larimer J."/>
            <person name="McCowan C."/>
            <person name="Murphy C."/>
            <person name="Neiman D."/>
            <person name="Pearson M."/>
            <person name="Priest M."/>
            <person name="Roberts A."/>
            <person name="Saif S."/>
            <person name="Shea T."/>
            <person name="Sisk P."/>
            <person name="Sykes S."/>
            <person name="Wortman J."/>
            <person name="Nusbaum C."/>
            <person name="Birren B."/>
        </authorList>
    </citation>
    <scope>NUCLEOTIDE SEQUENCE [LARGE SCALE GENOMIC DNA]</scope>
    <source>
        <strain evidence="3 4">NF135/5.C10</strain>
    </source>
</reference>
<feature type="transmembrane region" description="Helical" evidence="2">
    <location>
        <begin position="45"/>
        <end position="65"/>
    </location>
</feature>
<evidence type="ECO:0000313" key="3">
    <source>
        <dbReference type="EMBL" id="ETW40351.1"/>
    </source>
</evidence>
<accession>W4I9J0</accession>
<organism evidence="3 4">
    <name type="scientific">Plasmodium falciparum NF135/5.C10</name>
    <dbReference type="NCBI Taxonomy" id="1036726"/>
    <lineage>
        <taxon>Eukaryota</taxon>
        <taxon>Sar</taxon>
        <taxon>Alveolata</taxon>
        <taxon>Apicomplexa</taxon>
        <taxon>Aconoidasida</taxon>
        <taxon>Haemosporida</taxon>
        <taxon>Plasmodiidae</taxon>
        <taxon>Plasmodium</taxon>
        <taxon>Plasmodium (Laverania)</taxon>
    </lineage>
</organism>
<protein>
    <recommendedName>
        <fullName evidence="5">EF-hand domain-containing protein</fullName>
    </recommendedName>
</protein>
<keyword evidence="2" id="KW-0472">Membrane</keyword>
<dbReference type="OrthoDB" id="423534at2759"/>
<evidence type="ECO:0008006" key="5">
    <source>
        <dbReference type="Google" id="ProtNLM"/>
    </source>
</evidence>
<dbReference type="EMBL" id="KI926069">
    <property type="protein sequence ID" value="ETW40351.1"/>
    <property type="molecule type" value="Genomic_DNA"/>
</dbReference>
<dbReference type="AlphaFoldDB" id="W4I9J0"/>
<feature type="region of interest" description="Disordered" evidence="1">
    <location>
        <begin position="1"/>
        <end position="20"/>
    </location>
</feature>
<gene>
    <name evidence="3" type="ORF">PFNF135_05287</name>
</gene>
<evidence type="ECO:0000256" key="2">
    <source>
        <dbReference type="SAM" id="Phobius"/>
    </source>
</evidence>
<sequence length="238" mass="27754">MSSEYQGLLNSKDREDESNGAHLAEKVEKGGEQIENTLMKLNVRYQTLFFSSGVMTVFCGTISLLESLRYFYFTNFVVSTFLITMGLIMMILDIPGTPRWASKHRIMIRKYIKFLTRLTGKSVWFFFLGYISFILTVAVVGFLIALRKSLRLEKLKKTIKLVSKGAYIDCYRKYSVADPDHGMQFEEFNRMCSDHTNGYIYFDFLDLFIIFNALDEHQKCSINEREFLEWINGPVTYL</sequence>
<evidence type="ECO:0000313" key="4">
    <source>
        <dbReference type="Proteomes" id="UP000019114"/>
    </source>
</evidence>
<feature type="transmembrane region" description="Helical" evidence="2">
    <location>
        <begin position="123"/>
        <end position="146"/>
    </location>
</feature>
<feature type="transmembrane region" description="Helical" evidence="2">
    <location>
        <begin position="72"/>
        <end position="92"/>
    </location>
</feature>
<evidence type="ECO:0000256" key="1">
    <source>
        <dbReference type="SAM" id="MobiDB-lite"/>
    </source>
</evidence>
<feature type="compositionally biased region" description="Basic and acidic residues" evidence="1">
    <location>
        <begin position="11"/>
        <end position="20"/>
    </location>
</feature>
<name>W4I9J0_PLAFA</name>